<proteinExistence type="inferred from homology"/>
<feature type="compositionally biased region" description="Low complexity" evidence="3">
    <location>
        <begin position="59"/>
        <end position="68"/>
    </location>
</feature>
<keyword evidence="2 4" id="KW-0732">Signal</keyword>
<dbReference type="SUPFAM" id="SSF47175">
    <property type="entry name" value="Cytochromes"/>
    <property type="match status" value="1"/>
</dbReference>
<feature type="region of interest" description="Disordered" evidence="3">
    <location>
        <begin position="59"/>
        <end position="78"/>
    </location>
</feature>
<evidence type="ECO:0000313" key="6">
    <source>
        <dbReference type="Proteomes" id="UP000832011"/>
    </source>
</evidence>
<dbReference type="Gene3D" id="1.20.120.10">
    <property type="entry name" value="Cytochrome c/b562"/>
    <property type="match status" value="1"/>
</dbReference>
<comment type="similarity">
    <text evidence="1">Belongs to the cytochrome b562 family.</text>
</comment>
<dbReference type="InterPro" id="IPR009155">
    <property type="entry name" value="Cyt_b562"/>
</dbReference>
<reference evidence="5 6" key="1">
    <citation type="journal article" date="2022" name="Res Sq">
        <title>Evolution of multicellular longitudinally dividing oral cavity symbionts (Neisseriaceae).</title>
        <authorList>
            <person name="Nyongesa S."/>
            <person name="Weber P."/>
            <person name="Bernet E."/>
            <person name="Pullido F."/>
            <person name="Nieckarz M."/>
            <person name="Delaby M."/>
            <person name="Nieves C."/>
            <person name="Viehboeck T."/>
            <person name="Krause N."/>
            <person name="Rivera-Millot A."/>
            <person name="Nakamura A."/>
            <person name="Vischer N."/>
            <person name="VanNieuwenhze M."/>
            <person name="Brun Y."/>
            <person name="Cava F."/>
            <person name="Bulgheresi S."/>
            <person name="Veyrier F."/>
        </authorList>
    </citation>
    <scope>NUCLEOTIDE SEQUENCE [LARGE SCALE GENOMIC DNA]</scope>
    <source>
        <strain evidence="5 6">SN4</strain>
    </source>
</reference>
<evidence type="ECO:0000256" key="3">
    <source>
        <dbReference type="SAM" id="MobiDB-lite"/>
    </source>
</evidence>
<gene>
    <name evidence="5" type="ORF">LVJ82_05395</name>
</gene>
<evidence type="ECO:0000256" key="2">
    <source>
        <dbReference type="ARBA" id="ARBA00022729"/>
    </source>
</evidence>
<name>A0ABY4E3T5_9NEIS</name>
<evidence type="ECO:0000313" key="5">
    <source>
        <dbReference type="EMBL" id="UOO90413.1"/>
    </source>
</evidence>
<evidence type="ECO:0000256" key="1">
    <source>
        <dbReference type="ARBA" id="ARBA00005523"/>
    </source>
</evidence>
<evidence type="ECO:0000256" key="4">
    <source>
        <dbReference type="SAM" id="SignalP"/>
    </source>
</evidence>
<organism evidence="5 6">
    <name type="scientific">Vitreoscilla massiliensis</name>
    <dbReference type="NCBI Taxonomy" id="1689272"/>
    <lineage>
        <taxon>Bacteria</taxon>
        <taxon>Pseudomonadati</taxon>
        <taxon>Pseudomonadota</taxon>
        <taxon>Betaproteobacteria</taxon>
        <taxon>Neisseriales</taxon>
        <taxon>Neisseriaceae</taxon>
        <taxon>Vitreoscilla</taxon>
    </lineage>
</organism>
<protein>
    <submittedName>
        <fullName evidence="5">Cytochrome b562</fullName>
    </submittedName>
</protein>
<feature type="signal peptide" evidence="4">
    <location>
        <begin position="1"/>
        <end position="25"/>
    </location>
</feature>
<feature type="chain" id="PRO_5046132260" evidence="4">
    <location>
        <begin position="26"/>
        <end position="129"/>
    </location>
</feature>
<sequence>MFKSAFSASLLTTALAFALCTSAQASDLSHEMHTLKSNYKTFSQAKSAEQALTALEAMQQAAQASKQATPESVDPSDATQVAAYQEQLNQLSATIAAATDLVKANQLRQAQALGKKMLQIRDTAHEQFR</sequence>
<dbReference type="Pfam" id="PF07361">
    <property type="entry name" value="Cytochrom_B562"/>
    <property type="match status" value="1"/>
</dbReference>
<keyword evidence="6" id="KW-1185">Reference proteome</keyword>
<dbReference type="InterPro" id="IPR010980">
    <property type="entry name" value="Cyt_c/b562"/>
</dbReference>
<dbReference type="Proteomes" id="UP000832011">
    <property type="component" value="Chromosome"/>
</dbReference>
<accession>A0ABY4E3T5</accession>
<dbReference type="EMBL" id="CP091511">
    <property type="protein sequence ID" value="UOO90413.1"/>
    <property type="molecule type" value="Genomic_DNA"/>
</dbReference>
<dbReference type="RefSeq" id="WP_058355708.1">
    <property type="nucleotide sequence ID" value="NZ_CABKVG010000008.1"/>
</dbReference>